<proteinExistence type="predicted"/>
<name>A0A182IQ98_ANOAO</name>
<evidence type="ECO:0000313" key="1">
    <source>
        <dbReference type="EnsemblMetazoa" id="AATE003421-PA.1"/>
    </source>
</evidence>
<accession>A0A182IQ98</accession>
<reference evidence="1" key="1">
    <citation type="submission" date="2022-08" db="UniProtKB">
        <authorList>
            <consortium name="EnsemblMetazoa"/>
        </authorList>
    </citation>
    <scope>IDENTIFICATION</scope>
    <source>
        <strain evidence="1">EBRO</strain>
    </source>
</reference>
<dbReference type="EnsemblMetazoa" id="AATE003421-RA">
    <property type="protein sequence ID" value="AATE003421-PA.1"/>
    <property type="gene ID" value="AATE003421"/>
</dbReference>
<protein>
    <submittedName>
        <fullName evidence="1">Uncharacterized protein</fullName>
    </submittedName>
</protein>
<sequence>MERTLERDPSRKETIRHGTARGPYLPVCVRLWILRFSERANTFPQAGNGHGNGFSPVCTRMWFTSLYFALKGRPLRVQPSQKQAWVVHSGPPTWSTVRCVTISCIELKILLHVLRLPPSPAPPPPPPPRPAASAPQPEMVVRVMRMVRMVGRQLRFHPQALHLLLDGRRVAHIPEEGPGRARVDGKVGERVMLVVVVHGRRVLALVVCVVSVVRVRSPAEASPAAAIARIECAPA</sequence>
<dbReference type="AlphaFoldDB" id="A0A182IQ98"/>
<organism evidence="1">
    <name type="scientific">Anopheles atroparvus</name>
    <name type="common">European mosquito</name>
    <dbReference type="NCBI Taxonomy" id="41427"/>
    <lineage>
        <taxon>Eukaryota</taxon>
        <taxon>Metazoa</taxon>
        <taxon>Ecdysozoa</taxon>
        <taxon>Arthropoda</taxon>
        <taxon>Hexapoda</taxon>
        <taxon>Insecta</taxon>
        <taxon>Pterygota</taxon>
        <taxon>Neoptera</taxon>
        <taxon>Endopterygota</taxon>
        <taxon>Diptera</taxon>
        <taxon>Nematocera</taxon>
        <taxon>Culicoidea</taxon>
        <taxon>Culicidae</taxon>
        <taxon>Anophelinae</taxon>
        <taxon>Anopheles</taxon>
    </lineage>
</organism>
<dbReference type="VEuPathDB" id="VectorBase:AATE003421"/>